<gene>
    <name evidence="5" type="ORF">RFI_08542</name>
</gene>
<evidence type="ECO:0000313" key="5">
    <source>
        <dbReference type="EMBL" id="ETO28588.1"/>
    </source>
</evidence>
<accession>X6NRL9</accession>
<feature type="chain" id="PRO_5004975761" evidence="2">
    <location>
        <begin position="19"/>
        <end position="273"/>
    </location>
</feature>
<keyword evidence="1" id="KW-0812">Transmembrane</keyword>
<proteinExistence type="predicted"/>
<keyword evidence="6" id="KW-1185">Reference proteome</keyword>
<feature type="signal peptide" evidence="2">
    <location>
        <begin position="1"/>
        <end position="18"/>
    </location>
</feature>
<evidence type="ECO:0000256" key="1">
    <source>
        <dbReference type="SAM" id="Phobius"/>
    </source>
</evidence>
<reference evidence="5 6" key="1">
    <citation type="journal article" date="2013" name="Curr. Biol.">
        <title>The Genome of the Foraminiferan Reticulomyxa filosa.</title>
        <authorList>
            <person name="Glockner G."/>
            <person name="Hulsmann N."/>
            <person name="Schleicher M."/>
            <person name="Noegel A.A."/>
            <person name="Eichinger L."/>
            <person name="Gallinger C."/>
            <person name="Pawlowski J."/>
            <person name="Sierra R."/>
            <person name="Euteneuer U."/>
            <person name="Pillet L."/>
            <person name="Moustafa A."/>
            <person name="Platzer M."/>
            <person name="Groth M."/>
            <person name="Szafranski K."/>
            <person name="Schliwa M."/>
        </authorList>
    </citation>
    <scope>NUCLEOTIDE SEQUENCE [LARGE SCALE GENOMIC DNA]</scope>
</reference>
<dbReference type="EMBL" id="ASPP01006581">
    <property type="protein sequence ID" value="ETO28588.1"/>
    <property type="molecule type" value="Genomic_DNA"/>
</dbReference>
<comment type="caution">
    <text evidence="5">The sequence shown here is derived from an EMBL/GenBank/DDBJ whole genome shotgun (WGS) entry which is preliminary data.</text>
</comment>
<dbReference type="InterPro" id="IPR026992">
    <property type="entry name" value="DIOX_N"/>
</dbReference>
<evidence type="ECO:0000259" key="3">
    <source>
        <dbReference type="Pfam" id="PF03171"/>
    </source>
</evidence>
<dbReference type="SUPFAM" id="SSF51197">
    <property type="entry name" value="Clavaminate synthase-like"/>
    <property type="match status" value="1"/>
</dbReference>
<sequence length="273" mass="31458">MLTWVNLLLCSVVAVVLGTKNAEEEIFSLAVINYGHLKSAVPSIREFEEKKLLHALETIGFFVLTNHDVSKEIMDKAWNKTREFFDTSKENKMAVPMTKEYMYGYSADEILSRSETKNGYGLGSDQKETFQVFIGGPSTNRAKDVRWPVQPTDMQEAWTNYYRYFFFFLFFFASILPPPFFFFNYTKRACEKVIAGVLQSVARLLKLPDTWFEDKINDHMSALRALNYPQQDQPPPENSIRCSPHSDYGTFTLLRQDDMGGLQVDKKGIDLTK</sequence>
<dbReference type="InterPro" id="IPR027443">
    <property type="entry name" value="IPNS-like_sf"/>
</dbReference>
<keyword evidence="1" id="KW-0472">Membrane</keyword>
<protein>
    <submittedName>
        <fullName evidence="5">2OG-Fe(II) oxygenase family oxidoreductase</fullName>
    </submittedName>
</protein>
<dbReference type="PANTHER" id="PTHR47990">
    <property type="entry name" value="2-OXOGLUTARATE (2OG) AND FE(II)-DEPENDENT OXYGENASE SUPERFAMILY PROTEIN-RELATED"/>
    <property type="match status" value="1"/>
</dbReference>
<dbReference type="OrthoDB" id="288590at2759"/>
<dbReference type="Pfam" id="PF03171">
    <property type="entry name" value="2OG-FeII_Oxy"/>
    <property type="match status" value="1"/>
</dbReference>
<dbReference type="Gene3D" id="2.60.120.330">
    <property type="entry name" value="B-lactam Antibiotic, Isopenicillin N Synthase, Chain"/>
    <property type="match status" value="1"/>
</dbReference>
<organism evidence="5 6">
    <name type="scientific">Reticulomyxa filosa</name>
    <dbReference type="NCBI Taxonomy" id="46433"/>
    <lineage>
        <taxon>Eukaryota</taxon>
        <taxon>Sar</taxon>
        <taxon>Rhizaria</taxon>
        <taxon>Retaria</taxon>
        <taxon>Foraminifera</taxon>
        <taxon>Monothalamids</taxon>
        <taxon>Reticulomyxidae</taxon>
        <taxon>Reticulomyxa</taxon>
    </lineage>
</organism>
<keyword evidence="1" id="KW-1133">Transmembrane helix</keyword>
<dbReference type="AlphaFoldDB" id="X6NRL9"/>
<dbReference type="InterPro" id="IPR044861">
    <property type="entry name" value="IPNS-like_FE2OG_OXY"/>
</dbReference>
<feature type="domain" description="Non-haem dioxygenase N-terminal" evidence="4">
    <location>
        <begin position="45"/>
        <end position="127"/>
    </location>
</feature>
<evidence type="ECO:0000259" key="4">
    <source>
        <dbReference type="Pfam" id="PF14226"/>
    </source>
</evidence>
<dbReference type="Proteomes" id="UP000023152">
    <property type="component" value="Unassembled WGS sequence"/>
</dbReference>
<keyword evidence="2" id="KW-0732">Signal</keyword>
<name>X6NRL9_RETFI</name>
<dbReference type="Pfam" id="PF14226">
    <property type="entry name" value="DIOX_N"/>
    <property type="match status" value="1"/>
</dbReference>
<evidence type="ECO:0000256" key="2">
    <source>
        <dbReference type="SAM" id="SignalP"/>
    </source>
</evidence>
<evidence type="ECO:0000313" key="6">
    <source>
        <dbReference type="Proteomes" id="UP000023152"/>
    </source>
</evidence>
<feature type="domain" description="Isopenicillin N synthase-like Fe(2+) 2OG dioxygenase" evidence="3">
    <location>
        <begin position="225"/>
        <end position="268"/>
    </location>
</feature>
<dbReference type="InterPro" id="IPR050231">
    <property type="entry name" value="Iron_ascorbate_oxido_reductase"/>
</dbReference>
<feature type="transmembrane region" description="Helical" evidence="1">
    <location>
        <begin position="161"/>
        <end position="183"/>
    </location>
</feature>